<dbReference type="EC" id="5.4.2.12" evidence="9 10"/>
<dbReference type="InterPro" id="IPR006124">
    <property type="entry name" value="Metalloenzyme"/>
</dbReference>
<evidence type="ECO:0000259" key="14">
    <source>
        <dbReference type="Pfam" id="PF01676"/>
    </source>
</evidence>
<feature type="binding site" evidence="9 12">
    <location>
        <begin position="262"/>
        <end position="265"/>
    </location>
    <ligand>
        <name>substrate</name>
    </ligand>
</feature>
<dbReference type="NCBIfam" id="TIGR01307">
    <property type="entry name" value="pgm_bpd_ind"/>
    <property type="match status" value="1"/>
</dbReference>
<comment type="catalytic activity">
    <reaction evidence="1 9">
        <text>(2R)-2-phosphoglycerate = (2R)-3-phosphoglycerate</text>
        <dbReference type="Rhea" id="RHEA:15901"/>
        <dbReference type="ChEBI" id="CHEBI:58272"/>
        <dbReference type="ChEBI" id="CHEBI:58289"/>
        <dbReference type="EC" id="5.4.2.12"/>
    </reaction>
</comment>
<evidence type="ECO:0000256" key="5">
    <source>
        <dbReference type="ARBA" id="ARBA00022723"/>
    </source>
</evidence>
<dbReference type="UniPathway" id="UPA00109">
    <property type="reaction ID" value="UER00186"/>
</dbReference>
<dbReference type="PANTHER" id="PTHR31637:SF0">
    <property type="entry name" value="2,3-BISPHOSPHOGLYCERATE-INDEPENDENT PHOSPHOGLYCERATE MUTASE"/>
    <property type="match status" value="1"/>
</dbReference>
<evidence type="ECO:0000256" key="7">
    <source>
        <dbReference type="ARBA" id="ARBA00023211"/>
    </source>
</evidence>
<keyword evidence="8 9" id="KW-0413">Isomerase</keyword>
<feature type="binding site" evidence="9 13">
    <location>
        <position position="409"/>
    </location>
    <ligand>
        <name>Mn(2+)</name>
        <dbReference type="ChEBI" id="CHEBI:29035"/>
        <label>1</label>
    </ligand>
</feature>
<gene>
    <name evidence="9" type="primary">gpmI</name>
    <name evidence="16" type="ORF">H8D96_12350</name>
</gene>
<feature type="domain" description="Metalloenzyme" evidence="14">
    <location>
        <begin position="3"/>
        <end position="504"/>
    </location>
</feature>
<feature type="binding site" evidence="9 12">
    <location>
        <position position="190"/>
    </location>
    <ligand>
        <name>substrate</name>
    </ligand>
</feature>
<reference evidence="16 17" key="1">
    <citation type="submission" date="2020-08" db="EMBL/GenBank/DDBJ databases">
        <title>Bridging the membrane lipid divide: bacteria of the FCB group superphylum have the potential to synthesize archaeal ether lipids.</title>
        <authorList>
            <person name="Villanueva L."/>
            <person name="Von Meijenfeldt F.A.B."/>
            <person name="Westbye A.B."/>
            <person name="Yadav S."/>
            <person name="Hopmans E.C."/>
            <person name="Dutilh B.E."/>
            <person name="Sinninghe Damste J.S."/>
        </authorList>
    </citation>
    <scope>NUCLEOTIDE SEQUENCE [LARGE SCALE GENOMIC DNA]</scope>
    <source>
        <strain evidence="16">NIOZ-UU17</strain>
    </source>
</reference>
<feature type="binding site" evidence="9 12">
    <location>
        <position position="337"/>
    </location>
    <ligand>
        <name>substrate</name>
    </ligand>
</feature>
<dbReference type="Proteomes" id="UP000605201">
    <property type="component" value="Unassembled WGS sequence"/>
</dbReference>
<evidence type="ECO:0000256" key="3">
    <source>
        <dbReference type="ARBA" id="ARBA00004798"/>
    </source>
</evidence>
<evidence type="ECO:0000256" key="1">
    <source>
        <dbReference type="ARBA" id="ARBA00000370"/>
    </source>
</evidence>
<evidence type="ECO:0000256" key="4">
    <source>
        <dbReference type="ARBA" id="ARBA00008819"/>
    </source>
</evidence>
<evidence type="ECO:0000259" key="15">
    <source>
        <dbReference type="Pfam" id="PF06415"/>
    </source>
</evidence>
<dbReference type="Gene3D" id="3.40.720.10">
    <property type="entry name" value="Alkaline Phosphatase, subunit A"/>
    <property type="match status" value="1"/>
</dbReference>
<keyword evidence="7 9" id="KW-0464">Manganese</keyword>
<feature type="binding site" evidence="9 12">
    <location>
        <position position="121"/>
    </location>
    <ligand>
        <name>substrate</name>
    </ligand>
</feature>
<feature type="domain" description="BPG-independent PGAM N-terminal" evidence="15">
    <location>
        <begin position="80"/>
        <end position="296"/>
    </location>
</feature>
<dbReference type="InterPro" id="IPR017850">
    <property type="entry name" value="Alkaline_phosphatase_core_sf"/>
</dbReference>
<dbReference type="GO" id="GO:0006007">
    <property type="term" value="P:glucose catabolic process"/>
    <property type="evidence" value="ECO:0007669"/>
    <property type="project" value="InterPro"/>
</dbReference>
<dbReference type="EMBL" id="JACNIG010000244">
    <property type="protein sequence ID" value="MBC8432694.1"/>
    <property type="molecule type" value="Genomic_DNA"/>
</dbReference>
<feature type="binding site" evidence="9 13">
    <location>
        <position position="60"/>
    </location>
    <ligand>
        <name>Mn(2+)</name>
        <dbReference type="ChEBI" id="CHEBI:29035"/>
        <label>2</label>
    </ligand>
</feature>
<feature type="binding site" evidence="9 13">
    <location>
        <position position="446"/>
    </location>
    <ligand>
        <name>Mn(2+)</name>
        <dbReference type="ChEBI" id="CHEBI:29035"/>
        <label>2</label>
    </ligand>
</feature>
<feature type="binding site" evidence="9 13">
    <location>
        <position position="447"/>
    </location>
    <ligand>
        <name>Mn(2+)</name>
        <dbReference type="ChEBI" id="CHEBI:29035"/>
        <label>2</label>
    </ligand>
</feature>
<dbReference type="FunFam" id="3.40.1450.10:FF:000002">
    <property type="entry name" value="2,3-bisphosphoglycerate-independent phosphoglycerate mutase"/>
    <property type="match status" value="1"/>
</dbReference>
<keyword evidence="5 9" id="KW-0479">Metal-binding</keyword>
<dbReference type="InterPro" id="IPR036646">
    <property type="entry name" value="PGAM_B_sf"/>
</dbReference>
<dbReference type="Gene3D" id="3.40.1450.10">
    <property type="entry name" value="BPG-independent phosphoglycerate mutase, domain B"/>
    <property type="match status" value="1"/>
</dbReference>
<feature type="binding site" evidence="9 12">
    <location>
        <position position="184"/>
    </location>
    <ligand>
        <name>substrate</name>
    </ligand>
</feature>
<proteinExistence type="inferred from homology"/>
<feature type="binding site" evidence="9 13">
    <location>
        <position position="405"/>
    </location>
    <ligand>
        <name>Mn(2+)</name>
        <dbReference type="ChEBI" id="CHEBI:29035"/>
        <label>1</label>
    </ligand>
</feature>
<dbReference type="GO" id="GO:0006096">
    <property type="term" value="P:glycolytic process"/>
    <property type="evidence" value="ECO:0007669"/>
    <property type="project" value="UniProtKB-UniRule"/>
</dbReference>
<dbReference type="CDD" id="cd16010">
    <property type="entry name" value="iPGM"/>
    <property type="match status" value="1"/>
</dbReference>
<dbReference type="GO" id="GO:0030145">
    <property type="term" value="F:manganese ion binding"/>
    <property type="evidence" value="ECO:0007669"/>
    <property type="project" value="UniProtKB-UniRule"/>
</dbReference>
<evidence type="ECO:0000256" key="10">
    <source>
        <dbReference type="NCBIfam" id="TIGR01307"/>
    </source>
</evidence>
<organism evidence="16 17">
    <name type="scientific">Candidatus Desulfatibia vada</name>
    <dbReference type="NCBI Taxonomy" id="2841696"/>
    <lineage>
        <taxon>Bacteria</taxon>
        <taxon>Pseudomonadati</taxon>
        <taxon>Thermodesulfobacteriota</taxon>
        <taxon>Desulfobacteria</taxon>
        <taxon>Desulfobacterales</taxon>
        <taxon>Desulfobacterales incertae sedis</taxon>
        <taxon>Candidatus Desulfatibia</taxon>
    </lineage>
</organism>
<evidence type="ECO:0000256" key="6">
    <source>
        <dbReference type="ARBA" id="ARBA00023152"/>
    </source>
</evidence>
<dbReference type="PANTHER" id="PTHR31637">
    <property type="entry name" value="2,3-BISPHOSPHOGLYCERATE-INDEPENDENT PHOSPHOGLYCERATE MUTASE"/>
    <property type="match status" value="1"/>
</dbReference>
<dbReference type="InterPro" id="IPR011258">
    <property type="entry name" value="BPG-indep_PGM_N"/>
</dbReference>
<dbReference type="AlphaFoldDB" id="A0A8J6TL01"/>
<sequence>MRPVCLIIRDGWGYSEIKEGNAVLAAKTTNIDFYKDNYPWTLLDCAGEPVGLPDGYQGSSEVGHLNMGAGRIVIQELKRIDDGLRTGELFKAERWQNLVSNWKEKQSRLHLLGLLQDEGVHAHQEHLFKIMRRARQEFPAGPIIIHPFLDGRDTPPRSCLEYLARLKQVMEKVGGCTIGTLMGRYYGMDRSSNWGLTDIAYDCIVSCQGRKSPDYETAVKKSYEHDKTPDNVDMFDEYVYPHVLSNYDGVRDGDCILHTNYRQDRAIQLSMAFIDPNYPGKPKTKPTVTYVGLTRYWDEFTEYMLGAMDAAGCMENLLGEVISRAGLRQLRIAETQKFRHVTSFFNGKSTTPYENEDQIDIPGRFDPATFASHPEMEADNVTAELLERLRDNPYQFIVVNYANGDMVGHTGNMEAAKKAIEVVDACVGKVVNRLLELDAHILITADHGNSEQMIDYQTHMTKTSHTLNPVEFIYVAGDSKGKSLLKHGKLADIAPTVLFLLGLDTPEEMTAQNLIV</sequence>
<comment type="caution">
    <text evidence="16">The sequence shown here is derived from an EMBL/GenBank/DDBJ whole genome shotgun (WGS) entry which is preliminary data.</text>
</comment>
<evidence type="ECO:0000313" key="17">
    <source>
        <dbReference type="Proteomes" id="UP000605201"/>
    </source>
</evidence>
<evidence type="ECO:0000256" key="12">
    <source>
        <dbReference type="PIRSR" id="PIRSR001492-2"/>
    </source>
</evidence>
<evidence type="ECO:0000256" key="8">
    <source>
        <dbReference type="ARBA" id="ARBA00023235"/>
    </source>
</evidence>
<dbReference type="GO" id="GO:0005737">
    <property type="term" value="C:cytoplasm"/>
    <property type="evidence" value="ECO:0007669"/>
    <property type="project" value="InterPro"/>
</dbReference>
<feature type="binding site" evidence="9 12">
    <location>
        <begin position="152"/>
        <end position="153"/>
    </location>
    <ligand>
        <name>substrate</name>
    </ligand>
</feature>
<comment type="pathway">
    <text evidence="3 9">Carbohydrate degradation; glycolysis; pyruvate from D-glyceraldehyde 3-phosphate: step 3/5.</text>
</comment>
<dbReference type="InterPro" id="IPR005995">
    <property type="entry name" value="Pgm_bpd_ind"/>
</dbReference>
<feature type="binding site" evidence="9 13">
    <location>
        <position position="10"/>
    </location>
    <ligand>
        <name>Mn(2+)</name>
        <dbReference type="ChEBI" id="CHEBI:29035"/>
        <label>2</label>
    </ligand>
</feature>
<evidence type="ECO:0000256" key="2">
    <source>
        <dbReference type="ARBA" id="ARBA00002315"/>
    </source>
</evidence>
<comment type="cofactor">
    <cofactor evidence="9">
        <name>Mn(2+)</name>
        <dbReference type="ChEBI" id="CHEBI:29035"/>
    </cofactor>
    <text evidence="9">Binds 2 manganese ions per subunit.</text>
</comment>
<comment type="function">
    <text evidence="2 9">Catalyzes the interconversion of 2-phosphoglycerate and 3-phosphoglycerate.</text>
</comment>
<dbReference type="PIRSF" id="PIRSF001492">
    <property type="entry name" value="IPGAM"/>
    <property type="match status" value="1"/>
</dbReference>
<feature type="active site" description="Phosphoserine intermediate" evidence="9 11">
    <location>
        <position position="60"/>
    </location>
</feature>
<dbReference type="Pfam" id="PF01676">
    <property type="entry name" value="Metalloenzyme"/>
    <property type="match status" value="1"/>
</dbReference>
<dbReference type="SUPFAM" id="SSF53649">
    <property type="entry name" value="Alkaline phosphatase-like"/>
    <property type="match status" value="1"/>
</dbReference>
<evidence type="ECO:0000313" key="16">
    <source>
        <dbReference type="EMBL" id="MBC8432694.1"/>
    </source>
</evidence>
<dbReference type="GO" id="GO:0004619">
    <property type="term" value="F:phosphoglycerate mutase activity"/>
    <property type="evidence" value="ECO:0007669"/>
    <property type="project" value="UniProtKB-UniRule"/>
</dbReference>
<comment type="similarity">
    <text evidence="4 9">Belongs to the BPG-independent phosphoglycerate mutase family.</text>
</comment>
<evidence type="ECO:0000256" key="11">
    <source>
        <dbReference type="PIRSR" id="PIRSR001492-1"/>
    </source>
</evidence>
<feature type="binding site" evidence="9 13">
    <location>
        <position position="465"/>
    </location>
    <ligand>
        <name>Mn(2+)</name>
        <dbReference type="ChEBI" id="CHEBI:29035"/>
        <label>1</label>
    </ligand>
</feature>
<comment type="subunit">
    <text evidence="9">Monomer.</text>
</comment>
<evidence type="ECO:0000256" key="9">
    <source>
        <dbReference type="HAMAP-Rule" id="MF_01038"/>
    </source>
</evidence>
<keyword evidence="6 9" id="KW-0324">Glycolysis</keyword>
<dbReference type="Pfam" id="PF06415">
    <property type="entry name" value="iPGM_N"/>
    <property type="match status" value="1"/>
</dbReference>
<dbReference type="HAMAP" id="MF_01038">
    <property type="entry name" value="GpmI"/>
    <property type="match status" value="1"/>
</dbReference>
<dbReference type="SUPFAM" id="SSF64158">
    <property type="entry name" value="2,3-Bisphosphoglycerate-independent phosphoglycerate mutase, substrate-binding domain"/>
    <property type="match status" value="1"/>
</dbReference>
<name>A0A8J6TL01_9BACT</name>
<accession>A0A8J6TL01</accession>
<evidence type="ECO:0000256" key="13">
    <source>
        <dbReference type="PIRSR" id="PIRSR001492-3"/>
    </source>
</evidence>
<protein>
    <recommendedName>
        <fullName evidence="9 10">2,3-bisphosphoglycerate-independent phosphoglycerate mutase</fullName>
        <shortName evidence="9">BPG-independent PGAM</shortName>
        <shortName evidence="9">Phosphoglyceromutase</shortName>
        <shortName evidence="9">iPGM</shortName>
        <ecNumber evidence="9 10">5.4.2.12</ecNumber>
    </recommendedName>
</protein>